<reference evidence="5 6" key="1">
    <citation type="submission" date="2019-08" db="EMBL/GenBank/DDBJ databases">
        <authorList>
            <person name="Dhanesh K."/>
            <person name="Kumar G."/>
            <person name="Sasikala C."/>
            <person name="Venkata Ramana C."/>
        </authorList>
    </citation>
    <scope>NUCLEOTIDE SEQUENCE [LARGE SCALE GENOMIC DNA]</scope>
    <source>
        <strain evidence="5 6">JC645</strain>
    </source>
</reference>
<dbReference type="PROSITE" id="PS01031">
    <property type="entry name" value="SHSP"/>
    <property type="match status" value="1"/>
</dbReference>
<proteinExistence type="inferred from homology"/>
<feature type="domain" description="SHSP" evidence="4">
    <location>
        <begin position="30"/>
        <end position="140"/>
    </location>
</feature>
<dbReference type="PANTHER" id="PTHR11527">
    <property type="entry name" value="HEAT-SHOCK PROTEIN 20 FAMILY MEMBER"/>
    <property type="match status" value="1"/>
</dbReference>
<dbReference type="InterPro" id="IPR031107">
    <property type="entry name" value="Small_HSP"/>
</dbReference>
<evidence type="ECO:0000256" key="2">
    <source>
        <dbReference type="RuleBase" id="RU003616"/>
    </source>
</evidence>
<evidence type="ECO:0000313" key="5">
    <source>
        <dbReference type="EMBL" id="KAA5539101.1"/>
    </source>
</evidence>
<name>A0A5M6CV80_9BACT</name>
<evidence type="ECO:0000259" key="4">
    <source>
        <dbReference type="PROSITE" id="PS01031"/>
    </source>
</evidence>
<evidence type="ECO:0000256" key="1">
    <source>
        <dbReference type="PROSITE-ProRule" id="PRU00285"/>
    </source>
</evidence>
<dbReference type="InterPro" id="IPR002068">
    <property type="entry name" value="A-crystallin/Hsp20_dom"/>
</dbReference>
<gene>
    <name evidence="5" type="ORF">FYK55_25280</name>
</gene>
<evidence type="ECO:0000313" key="6">
    <source>
        <dbReference type="Proteomes" id="UP000324479"/>
    </source>
</evidence>
<organism evidence="5 6">
    <name type="scientific">Roseiconus nitratireducens</name>
    <dbReference type="NCBI Taxonomy" id="2605748"/>
    <lineage>
        <taxon>Bacteria</taxon>
        <taxon>Pseudomonadati</taxon>
        <taxon>Planctomycetota</taxon>
        <taxon>Planctomycetia</taxon>
        <taxon>Pirellulales</taxon>
        <taxon>Pirellulaceae</taxon>
        <taxon>Roseiconus</taxon>
    </lineage>
</organism>
<dbReference type="Proteomes" id="UP000324479">
    <property type="component" value="Unassembled WGS sequence"/>
</dbReference>
<evidence type="ECO:0000256" key="3">
    <source>
        <dbReference type="SAM" id="MobiDB-lite"/>
    </source>
</evidence>
<sequence length="140" mass="15683">MSTTMTTNQDVEARNGEHQVSDPKVGSEQTFEATFAPRFDIWEGDDELVLYGDLPGVDPDSLDIEFENRQLTIHGKTCRKRASVNHLYSEYEVGDFHRTFTIGEAIDSAKISAELHQGVLALHLPKAAEARPRRIQVKTA</sequence>
<dbReference type="Gene3D" id="2.60.40.790">
    <property type="match status" value="1"/>
</dbReference>
<feature type="compositionally biased region" description="Basic and acidic residues" evidence="3">
    <location>
        <begin position="11"/>
        <end position="21"/>
    </location>
</feature>
<comment type="caution">
    <text evidence="5">The sequence shown here is derived from an EMBL/GenBank/DDBJ whole genome shotgun (WGS) entry which is preliminary data.</text>
</comment>
<comment type="similarity">
    <text evidence="1 2">Belongs to the small heat shock protein (HSP20) family.</text>
</comment>
<dbReference type="SUPFAM" id="SSF49764">
    <property type="entry name" value="HSP20-like chaperones"/>
    <property type="match status" value="1"/>
</dbReference>
<keyword evidence="6" id="KW-1185">Reference proteome</keyword>
<accession>A0A5M6CV80</accession>
<dbReference type="AlphaFoldDB" id="A0A5M6CV80"/>
<protein>
    <submittedName>
        <fullName evidence="5">Hsp20/alpha crystallin family protein</fullName>
    </submittedName>
</protein>
<dbReference type="EMBL" id="VWOX01000022">
    <property type="protein sequence ID" value="KAA5539101.1"/>
    <property type="molecule type" value="Genomic_DNA"/>
</dbReference>
<dbReference type="CDD" id="cd06464">
    <property type="entry name" value="ACD_sHsps-like"/>
    <property type="match status" value="1"/>
</dbReference>
<dbReference type="InterPro" id="IPR008978">
    <property type="entry name" value="HSP20-like_chaperone"/>
</dbReference>
<dbReference type="Pfam" id="PF00011">
    <property type="entry name" value="HSP20"/>
    <property type="match status" value="1"/>
</dbReference>
<feature type="compositionally biased region" description="Polar residues" evidence="3">
    <location>
        <begin position="1"/>
        <end position="10"/>
    </location>
</feature>
<feature type="region of interest" description="Disordered" evidence="3">
    <location>
        <begin position="1"/>
        <end position="27"/>
    </location>
</feature>